<name>A0A4E0RSV1_9GAMM</name>
<evidence type="ECO:0000256" key="2">
    <source>
        <dbReference type="ARBA" id="ARBA00022747"/>
    </source>
</evidence>
<dbReference type="PANTHER" id="PTHR30408">
    <property type="entry name" value="TYPE-1 RESTRICTION ENZYME ECOKI SPECIFICITY PROTEIN"/>
    <property type="match status" value="1"/>
</dbReference>
<dbReference type="PANTHER" id="PTHR30408:SF13">
    <property type="entry name" value="TYPE I RESTRICTION ENZYME HINDI SPECIFICITY SUBUNIT"/>
    <property type="match status" value="1"/>
</dbReference>
<keyword evidence="3" id="KW-0238">DNA-binding</keyword>
<evidence type="ECO:0000313" key="6">
    <source>
        <dbReference type="Proteomes" id="UP000030428"/>
    </source>
</evidence>
<dbReference type="AlphaFoldDB" id="A0A4E0RSV1"/>
<dbReference type="SUPFAM" id="SSF116734">
    <property type="entry name" value="DNA methylase specificity domain"/>
    <property type="match status" value="2"/>
</dbReference>
<evidence type="ECO:0000256" key="1">
    <source>
        <dbReference type="ARBA" id="ARBA00010923"/>
    </source>
</evidence>
<dbReference type="InterPro" id="IPR052021">
    <property type="entry name" value="Type-I_RS_S_subunit"/>
</dbReference>
<organism evidence="5 6">
    <name type="scientific">Candidatus Thiomargarita nelsonii</name>
    <dbReference type="NCBI Taxonomy" id="1003181"/>
    <lineage>
        <taxon>Bacteria</taxon>
        <taxon>Pseudomonadati</taxon>
        <taxon>Pseudomonadota</taxon>
        <taxon>Gammaproteobacteria</taxon>
        <taxon>Thiotrichales</taxon>
        <taxon>Thiotrichaceae</taxon>
        <taxon>Thiomargarita</taxon>
    </lineage>
</organism>
<dbReference type="GO" id="GO:0003677">
    <property type="term" value="F:DNA binding"/>
    <property type="evidence" value="ECO:0007669"/>
    <property type="project" value="UniProtKB-KW"/>
</dbReference>
<evidence type="ECO:0000313" key="5">
    <source>
        <dbReference type="EMBL" id="TGO03134.1"/>
    </source>
</evidence>
<proteinExistence type="inferred from homology"/>
<dbReference type="CDD" id="cd17260">
    <property type="entry name" value="RMtype1_S_EcoEI-TRD1-CR1_like"/>
    <property type="match status" value="1"/>
</dbReference>
<dbReference type="EMBL" id="JSZA02000038">
    <property type="protein sequence ID" value="TGO03134.1"/>
    <property type="molecule type" value="Genomic_DNA"/>
</dbReference>
<comment type="caution">
    <text evidence="5">The sequence shown here is derived from an EMBL/GenBank/DDBJ whole genome shotgun (WGS) entry which is preliminary data.</text>
</comment>
<accession>A0A4E0RSV1</accession>
<keyword evidence="6" id="KW-1185">Reference proteome</keyword>
<evidence type="ECO:0000259" key="4">
    <source>
        <dbReference type="Pfam" id="PF01420"/>
    </source>
</evidence>
<dbReference type="InterPro" id="IPR000055">
    <property type="entry name" value="Restrct_endonuc_typeI_TRD"/>
</dbReference>
<gene>
    <name evidence="5" type="ORF">PN36_12375</name>
</gene>
<dbReference type="GO" id="GO:0009307">
    <property type="term" value="P:DNA restriction-modification system"/>
    <property type="evidence" value="ECO:0007669"/>
    <property type="project" value="UniProtKB-KW"/>
</dbReference>
<comment type="similarity">
    <text evidence="1">Belongs to the type-I restriction system S methylase family.</text>
</comment>
<keyword evidence="2" id="KW-0680">Restriction system</keyword>
<dbReference type="Proteomes" id="UP000030428">
    <property type="component" value="Unassembled WGS sequence"/>
</dbReference>
<dbReference type="InterPro" id="IPR044946">
    <property type="entry name" value="Restrct_endonuc_typeI_TRD_sf"/>
</dbReference>
<dbReference type="Pfam" id="PF01420">
    <property type="entry name" value="Methylase_S"/>
    <property type="match status" value="1"/>
</dbReference>
<feature type="domain" description="Type I restriction modification DNA specificity" evidence="4">
    <location>
        <begin position="7"/>
        <end position="60"/>
    </location>
</feature>
<protein>
    <recommendedName>
        <fullName evidence="4">Type I restriction modification DNA specificity domain-containing protein</fullName>
    </recommendedName>
</protein>
<reference evidence="5 6" key="1">
    <citation type="journal article" date="2016" name="Front. Microbiol.">
        <title>Single-Cell (Meta-)Genomics of a Dimorphic Candidatus Thiomargarita nelsonii Reveals Genomic Plasticity.</title>
        <authorList>
            <person name="Flood B.E."/>
            <person name="Fliss P."/>
            <person name="Jones D.S."/>
            <person name="Dick G.J."/>
            <person name="Jain S."/>
            <person name="Kaster A.K."/>
            <person name="Winkel M."/>
            <person name="Mussmann M."/>
            <person name="Bailey J."/>
        </authorList>
    </citation>
    <scope>NUCLEOTIDE SEQUENCE [LARGE SCALE GENOMIC DNA]</scope>
    <source>
        <strain evidence="5">Hydrate Ridge</strain>
    </source>
</reference>
<evidence type="ECO:0000256" key="3">
    <source>
        <dbReference type="ARBA" id="ARBA00023125"/>
    </source>
</evidence>
<sequence length="297" mass="34103">MLTGFQQQATGATTKFLTLKILNNLDVWIPKIETQKKIAAILSAYDDLIENNKRRIALLEKMAEEIYREWFVRFRFPGYQNSKFEKGIPKGWKVKPFSDVVHINPKEFLEKEEEKPFVGMESLSTNSMYFEATERRKGNAGSKFRNGDTLFPRITPSLENGKRGFTMSLDEDEVAIGSTEFIIMRQKELTPEFIYLLCCFEPFRTHAEISMVGASGRQRVAENCFSFFLVPTPPSEVLEKFTEVISPMFEQIKTLCKQNTVLANTRNQLLPRLISGKLSVENLDIQFPPSMLNDDIA</sequence>
<dbReference type="Gene3D" id="3.90.220.20">
    <property type="entry name" value="DNA methylase specificity domains"/>
    <property type="match status" value="2"/>
</dbReference>